<dbReference type="CDD" id="cd14869">
    <property type="entry name" value="uS7_Bacteria"/>
    <property type="match status" value="1"/>
</dbReference>
<reference evidence="11" key="1">
    <citation type="submission" date="2018-03" db="EMBL/GenBank/DDBJ databases">
        <title>Ecological and genomic features of two cosmopolitan and abundant freshwater picocyanobacteria.</title>
        <authorList>
            <person name="Cabello-Yeves P.J."/>
            <person name="Picazo A."/>
            <person name="Camacho A."/>
            <person name="Callieri C."/>
            <person name="Rosselli R."/>
            <person name="Roda-Garcia J."/>
            <person name="Coutinho F.H."/>
            <person name="Rodriguez-Valera F."/>
        </authorList>
    </citation>
    <scope>NUCLEOTIDE SEQUENCE [LARGE SCALE GENOMIC DNA]</scope>
    <source>
        <strain evidence="11">Tous</strain>
    </source>
</reference>
<dbReference type="GO" id="GO:0000049">
    <property type="term" value="F:tRNA binding"/>
    <property type="evidence" value="ECO:0007669"/>
    <property type="project" value="UniProtKB-UniRule"/>
</dbReference>
<evidence type="ECO:0000259" key="9">
    <source>
        <dbReference type="Pfam" id="PF00177"/>
    </source>
</evidence>
<dbReference type="Proteomes" id="UP000240206">
    <property type="component" value="Unassembled WGS sequence"/>
</dbReference>
<evidence type="ECO:0000256" key="8">
    <source>
        <dbReference type="RuleBase" id="RU003619"/>
    </source>
</evidence>
<dbReference type="EMBL" id="PXVC01000001">
    <property type="protein sequence ID" value="PSI02845.1"/>
    <property type="molecule type" value="Genomic_DNA"/>
</dbReference>
<comment type="similarity">
    <text evidence="1 7 8">Belongs to the universal ribosomal protein uS7 family.</text>
</comment>
<dbReference type="InterPro" id="IPR020606">
    <property type="entry name" value="Ribosomal_uS7_CS"/>
</dbReference>
<sequence>MSRRNAAEKRPVLPDPQFNSRLASMIVARLMKHGKKSTAQRILSDAFGMINERTGVDPLEVFETAVRNATPLVEVRARRVGGATYQVPMEVRQERGTAMALRWLVNFSRARNGRSMAQKLAGELMDAANEAGSAVRKREETHKMAEANKAFAHYRY</sequence>
<comment type="function">
    <text evidence="7">One of the primary rRNA binding proteins, it binds directly to 16S rRNA where it nucleates assembly of the head domain of the 30S subunit. Is located at the subunit interface close to the decoding center, probably blocks exit of the E-site tRNA.</text>
</comment>
<evidence type="ECO:0000256" key="2">
    <source>
        <dbReference type="ARBA" id="ARBA00022555"/>
    </source>
</evidence>
<keyword evidence="2 7" id="KW-0820">tRNA-binding</keyword>
<organism evidence="10 11">
    <name type="scientific">Synechococcus lacustris str. Tous</name>
    <dbReference type="NCBI Taxonomy" id="1910958"/>
    <lineage>
        <taxon>Bacteria</taxon>
        <taxon>Bacillati</taxon>
        <taxon>Cyanobacteriota</taxon>
        <taxon>Cyanophyceae</taxon>
        <taxon>Synechococcales</taxon>
        <taxon>Synechococcaceae</taxon>
        <taxon>Synechococcus</taxon>
    </lineage>
</organism>
<keyword evidence="3 7" id="KW-0699">rRNA-binding</keyword>
<name>A0A2P7EHZ1_9SYNE</name>
<dbReference type="Gene3D" id="1.10.455.10">
    <property type="entry name" value="Ribosomal protein S7 domain"/>
    <property type="match status" value="1"/>
</dbReference>
<keyword evidence="4 7" id="KW-0694">RNA-binding</keyword>
<protein>
    <recommendedName>
        <fullName evidence="7">Small ribosomal subunit protein uS7</fullName>
    </recommendedName>
</protein>
<accession>A0A2P7EHZ1</accession>
<evidence type="ECO:0000256" key="5">
    <source>
        <dbReference type="ARBA" id="ARBA00022980"/>
    </source>
</evidence>
<dbReference type="PROSITE" id="PS00052">
    <property type="entry name" value="RIBOSOMAL_S7"/>
    <property type="match status" value="1"/>
</dbReference>
<dbReference type="InterPro" id="IPR000235">
    <property type="entry name" value="Ribosomal_uS7"/>
</dbReference>
<dbReference type="InterPro" id="IPR036823">
    <property type="entry name" value="Ribosomal_uS7_dom_sf"/>
</dbReference>
<keyword evidence="11" id="KW-1185">Reference proteome</keyword>
<keyword evidence="5 7" id="KW-0689">Ribosomal protein</keyword>
<dbReference type="Pfam" id="PF00177">
    <property type="entry name" value="Ribosomal_S7"/>
    <property type="match status" value="1"/>
</dbReference>
<feature type="domain" description="Small ribosomal subunit protein uS7" evidence="9">
    <location>
        <begin position="2"/>
        <end position="149"/>
    </location>
</feature>
<dbReference type="GO" id="GO:0019843">
    <property type="term" value="F:rRNA binding"/>
    <property type="evidence" value="ECO:0007669"/>
    <property type="project" value="UniProtKB-UniRule"/>
</dbReference>
<dbReference type="InterPro" id="IPR023798">
    <property type="entry name" value="Ribosomal_uS7_dom"/>
</dbReference>
<evidence type="ECO:0000256" key="3">
    <source>
        <dbReference type="ARBA" id="ARBA00022730"/>
    </source>
</evidence>
<dbReference type="SUPFAM" id="SSF47973">
    <property type="entry name" value="Ribosomal protein S7"/>
    <property type="match status" value="1"/>
</dbReference>
<evidence type="ECO:0000313" key="10">
    <source>
        <dbReference type="EMBL" id="PSI02845.1"/>
    </source>
</evidence>
<dbReference type="NCBIfam" id="TIGR01029">
    <property type="entry name" value="rpsG_bact"/>
    <property type="match status" value="1"/>
</dbReference>
<evidence type="ECO:0000313" key="11">
    <source>
        <dbReference type="Proteomes" id="UP000240206"/>
    </source>
</evidence>
<dbReference type="InterPro" id="IPR005717">
    <property type="entry name" value="Ribosomal_uS7_bac/org-type"/>
</dbReference>
<dbReference type="PANTHER" id="PTHR11205">
    <property type="entry name" value="RIBOSOMAL PROTEIN S7"/>
    <property type="match status" value="1"/>
</dbReference>
<dbReference type="GO" id="GO:0003735">
    <property type="term" value="F:structural constituent of ribosome"/>
    <property type="evidence" value="ECO:0007669"/>
    <property type="project" value="InterPro"/>
</dbReference>
<dbReference type="AlphaFoldDB" id="A0A2P7EHZ1"/>
<comment type="subunit">
    <text evidence="7">Part of the 30S ribosomal subunit. Contacts proteins S9 and S11.</text>
</comment>
<comment type="caution">
    <text evidence="10">The sequence shown here is derived from an EMBL/GenBank/DDBJ whole genome shotgun (WGS) entry which is preliminary data.</text>
</comment>
<keyword evidence="6 7" id="KW-0687">Ribonucleoprotein</keyword>
<dbReference type="PIRSF" id="PIRSF002122">
    <property type="entry name" value="RPS7p_RPS7a_RPS5e_RPS7o"/>
    <property type="match status" value="1"/>
</dbReference>
<dbReference type="STRING" id="1910958.BTM30_07705"/>
<evidence type="ECO:0000256" key="6">
    <source>
        <dbReference type="ARBA" id="ARBA00023274"/>
    </source>
</evidence>
<dbReference type="GO" id="GO:0015935">
    <property type="term" value="C:small ribosomal subunit"/>
    <property type="evidence" value="ECO:0007669"/>
    <property type="project" value="InterPro"/>
</dbReference>
<dbReference type="HAMAP" id="MF_00480_B">
    <property type="entry name" value="Ribosomal_uS7_B"/>
    <property type="match status" value="1"/>
</dbReference>
<evidence type="ECO:0000256" key="4">
    <source>
        <dbReference type="ARBA" id="ARBA00022884"/>
    </source>
</evidence>
<dbReference type="RefSeq" id="WP_106498636.1">
    <property type="nucleotide sequence ID" value="NZ_PXVC01000001.1"/>
</dbReference>
<proteinExistence type="inferred from homology"/>
<evidence type="ECO:0000256" key="7">
    <source>
        <dbReference type="HAMAP-Rule" id="MF_00480"/>
    </source>
</evidence>
<gene>
    <name evidence="7" type="primary">rpsG</name>
    <name evidence="7" type="synonym">rps7</name>
    <name evidence="10" type="ORF">C7K08_00175</name>
</gene>
<dbReference type="FunFam" id="1.10.455.10:FF:000001">
    <property type="entry name" value="30S ribosomal protein S7"/>
    <property type="match status" value="1"/>
</dbReference>
<dbReference type="GO" id="GO:0006412">
    <property type="term" value="P:translation"/>
    <property type="evidence" value="ECO:0007669"/>
    <property type="project" value="UniProtKB-UniRule"/>
</dbReference>
<evidence type="ECO:0000256" key="1">
    <source>
        <dbReference type="ARBA" id="ARBA00007151"/>
    </source>
</evidence>